<dbReference type="EMBL" id="SCEB01214248">
    <property type="protein sequence ID" value="RXM36405.1"/>
    <property type="molecule type" value="Genomic_DNA"/>
</dbReference>
<dbReference type="GO" id="GO:0003677">
    <property type="term" value="F:DNA binding"/>
    <property type="evidence" value="ECO:0007669"/>
    <property type="project" value="InterPro"/>
</dbReference>
<dbReference type="Proteomes" id="UP000289886">
    <property type="component" value="Unassembled WGS sequence"/>
</dbReference>
<evidence type="ECO:0000256" key="5">
    <source>
        <dbReference type="ARBA" id="ARBA00023242"/>
    </source>
</evidence>
<dbReference type="GO" id="GO:0000428">
    <property type="term" value="C:DNA-directed RNA polymerase complex"/>
    <property type="evidence" value="ECO:0007669"/>
    <property type="project" value="UniProtKB-KW"/>
</dbReference>
<evidence type="ECO:0000256" key="1">
    <source>
        <dbReference type="ARBA" id="ARBA00004604"/>
    </source>
</evidence>
<evidence type="ECO:0000256" key="4">
    <source>
        <dbReference type="ARBA" id="ARBA00023163"/>
    </source>
</evidence>
<evidence type="ECO:0000256" key="2">
    <source>
        <dbReference type="ARBA" id="ARBA00009430"/>
    </source>
</evidence>
<dbReference type="PANTHER" id="PTHR14440">
    <property type="entry name" value="DNA-DIRECTED RNA POLYMERASE I SUBUNIT RPA49"/>
    <property type="match status" value="1"/>
</dbReference>
<protein>
    <submittedName>
        <fullName evidence="6">DNA-directed RNA polymerase I subunit RPA49</fullName>
    </submittedName>
</protein>
<proteinExistence type="inferred from homology"/>
<sequence>MSTVPHSEVDSLIEAFGTNKQKRALGARRMNQVGSDTLQKAVAKAAENIIDKKGVTALVNDVAQTDAQDALLYIPPCQTAANKPEDVYKFDDRILFQNKPCLVTNVLFSAVQGNTCM</sequence>
<keyword evidence="5" id="KW-0539">Nucleus</keyword>
<evidence type="ECO:0000313" key="6">
    <source>
        <dbReference type="EMBL" id="RXM36405.1"/>
    </source>
</evidence>
<accession>A0A444UMJ9</accession>
<gene>
    <name evidence="6" type="ORF">EOD39_11854</name>
</gene>
<keyword evidence="7" id="KW-1185">Reference proteome</keyword>
<comment type="similarity">
    <text evidence="2">Belongs to the eukaryotic RPA49/POLR1E RNA polymerase subunit family.</text>
</comment>
<evidence type="ECO:0000256" key="3">
    <source>
        <dbReference type="ARBA" id="ARBA00022478"/>
    </source>
</evidence>
<reference evidence="6 7" key="1">
    <citation type="submission" date="2019-01" db="EMBL/GenBank/DDBJ databases">
        <title>Draft Genome and Complete Hox-Cluster Characterization of the Sterlet Sturgeon (Acipenser ruthenus).</title>
        <authorList>
            <person name="Wei Q."/>
        </authorList>
    </citation>
    <scope>NUCLEOTIDE SEQUENCE [LARGE SCALE GENOMIC DNA]</scope>
    <source>
        <strain evidence="6">WHYD16114868_AA</strain>
        <tissue evidence="6">Blood</tissue>
    </source>
</reference>
<dbReference type="GO" id="GO:0006351">
    <property type="term" value="P:DNA-templated transcription"/>
    <property type="evidence" value="ECO:0007669"/>
    <property type="project" value="InterPro"/>
</dbReference>
<dbReference type="GO" id="GO:0005730">
    <property type="term" value="C:nucleolus"/>
    <property type="evidence" value="ECO:0007669"/>
    <property type="project" value="UniProtKB-SubCell"/>
</dbReference>
<keyword evidence="4" id="KW-0804">Transcription</keyword>
<name>A0A444UMJ9_ACIRT</name>
<dbReference type="Pfam" id="PF06870">
    <property type="entry name" value="RNA_pol_I_A49"/>
    <property type="match status" value="1"/>
</dbReference>
<keyword evidence="3 6" id="KW-0240">DNA-directed RNA polymerase</keyword>
<organism evidence="6 7">
    <name type="scientific">Acipenser ruthenus</name>
    <name type="common">Sterlet sturgeon</name>
    <dbReference type="NCBI Taxonomy" id="7906"/>
    <lineage>
        <taxon>Eukaryota</taxon>
        <taxon>Metazoa</taxon>
        <taxon>Chordata</taxon>
        <taxon>Craniata</taxon>
        <taxon>Vertebrata</taxon>
        <taxon>Euteleostomi</taxon>
        <taxon>Actinopterygii</taxon>
        <taxon>Chondrostei</taxon>
        <taxon>Acipenseriformes</taxon>
        <taxon>Acipenseridae</taxon>
        <taxon>Acipenser</taxon>
    </lineage>
</organism>
<evidence type="ECO:0000313" key="7">
    <source>
        <dbReference type="Proteomes" id="UP000289886"/>
    </source>
</evidence>
<comment type="caution">
    <text evidence="6">The sequence shown here is derived from an EMBL/GenBank/DDBJ whole genome shotgun (WGS) entry which is preliminary data.</text>
</comment>
<comment type="subcellular location">
    <subcellularLocation>
        <location evidence="1">Nucleus</location>
        <location evidence="1">Nucleolus</location>
    </subcellularLocation>
</comment>
<dbReference type="AlphaFoldDB" id="A0A444UMJ9"/>
<dbReference type="InterPro" id="IPR009668">
    <property type="entry name" value="RNA_pol-assoc_fac_A49-like"/>
</dbReference>